<keyword evidence="1" id="KW-1133">Transmembrane helix</keyword>
<dbReference type="OrthoDB" id="360192at2"/>
<sequence>MVPLVELRGSMIMASGWHLPFFTSLLICVIGNMVPIPFIYLFAHRVLLWGQDKPLIGPFFRFCIEKGHSGGRKLEAKAGKGIFWALFLFVAIPLPGTGAWTGTLAASILDLGFKKSIIACLCGVIFAGILIGVLSHFGFSVIGI</sequence>
<keyword evidence="1" id="KW-0812">Transmembrane</keyword>
<feature type="transmembrane region" description="Helical" evidence="1">
    <location>
        <begin position="20"/>
        <end position="43"/>
    </location>
</feature>
<feature type="transmembrane region" description="Helical" evidence="1">
    <location>
        <begin position="116"/>
        <end position="139"/>
    </location>
</feature>
<comment type="caution">
    <text evidence="2">The sequence shown here is derived from an EMBL/GenBank/DDBJ whole genome shotgun (WGS) entry which is preliminary data.</text>
</comment>
<accession>E4KM45</accession>
<protein>
    <submittedName>
        <fullName evidence="2">Putative small multi-drug export protein</fullName>
    </submittedName>
</protein>
<dbReference type="AlphaFoldDB" id="E4KM45"/>
<dbReference type="PANTHER" id="PTHR36007:SF2">
    <property type="entry name" value="TRANSPORT PROTEIN-RELATED"/>
    <property type="match status" value="1"/>
</dbReference>
<dbReference type="PANTHER" id="PTHR36007">
    <property type="entry name" value="TRANSPORT PROTEIN-RELATED"/>
    <property type="match status" value="1"/>
</dbReference>
<evidence type="ECO:0000313" key="3">
    <source>
        <dbReference type="Proteomes" id="UP000005990"/>
    </source>
</evidence>
<dbReference type="EMBL" id="AENN01000001">
    <property type="protein sequence ID" value="EFR32127.1"/>
    <property type="molecule type" value="Genomic_DNA"/>
</dbReference>
<keyword evidence="1" id="KW-0472">Membrane</keyword>
<dbReference type="Proteomes" id="UP000005990">
    <property type="component" value="Unassembled WGS sequence"/>
</dbReference>
<keyword evidence="3" id="KW-1185">Reference proteome</keyword>
<proteinExistence type="predicted"/>
<feature type="transmembrane region" description="Helical" evidence="1">
    <location>
        <begin position="82"/>
        <end position="104"/>
    </location>
</feature>
<dbReference type="RefSeq" id="WP_006417606.1">
    <property type="nucleotide sequence ID" value="NZ_AENN01000001.1"/>
</dbReference>
<evidence type="ECO:0000313" key="2">
    <source>
        <dbReference type="EMBL" id="EFR32127.1"/>
    </source>
</evidence>
<name>E4KM45_9LACT</name>
<reference evidence="2 3" key="1">
    <citation type="submission" date="2010-10" db="EMBL/GenBank/DDBJ databases">
        <authorList>
            <person name="Durkin A.S."/>
            <person name="Madupu R."/>
            <person name="Torralba M."/>
            <person name="Gillis M."/>
            <person name="Methe B."/>
            <person name="Sutton G."/>
            <person name="Nelson K.E."/>
        </authorList>
    </citation>
    <scope>NUCLEOTIDE SEQUENCE [LARGE SCALE GENOMIC DNA]</scope>
    <source>
        <strain evidence="2 3">ACS-139-V-Col8</strain>
    </source>
</reference>
<gene>
    <name evidence="2" type="ORF">HMPREF9257_1031</name>
</gene>
<dbReference type="eggNOG" id="COG2426">
    <property type="taxonomic scope" value="Bacteria"/>
</dbReference>
<dbReference type="Pfam" id="PF06695">
    <property type="entry name" value="Sm_multidrug_ex"/>
    <property type="match status" value="1"/>
</dbReference>
<organism evidence="2 3">
    <name type="scientific">Eremococcus coleocola ACS-139-V-Col8</name>
    <dbReference type="NCBI Taxonomy" id="908337"/>
    <lineage>
        <taxon>Bacteria</taxon>
        <taxon>Bacillati</taxon>
        <taxon>Bacillota</taxon>
        <taxon>Bacilli</taxon>
        <taxon>Lactobacillales</taxon>
        <taxon>Aerococcaceae</taxon>
        <taxon>Eremococcus</taxon>
    </lineage>
</organism>
<evidence type="ECO:0000256" key="1">
    <source>
        <dbReference type="SAM" id="Phobius"/>
    </source>
</evidence>
<dbReference type="InterPro" id="IPR009577">
    <property type="entry name" value="Sm_multidrug_ex"/>
</dbReference>